<dbReference type="Proteomes" id="UP001344447">
    <property type="component" value="Unassembled WGS sequence"/>
</dbReference>
<organism evidence="1 2">
    <name type="scientific">Dictyostelium firmibasis</name>
    <dbReference type="NCBI Taxonomy" id="79012"/>
    <lineage>
        <taxon>Eukaryota</taxon>
        <taxon>Amoebozoa</taxon>
        <taxon>Evosea</taxon>
        <taxon>Eumycetozoa</taxon>
        <taxon>Dictyostelia</taxon>
        <taxon>Dictyosteliales</taxon>
        <taxon>Dictyosteliaceae</taxon>
        <taxon>Dictyostelium</taxon>
    </lineage>
</organism>
<proteinExistence type="predicted"/>
<gene>
    <name evidence="1" type="ORF">RB653_001235</name>
</gene>
<name>A0AAN7U816_9MYCE</name>
<accession>A0AAN7U816</accession>
<reference evidence="1 2" key="1">
    <citation type="submission" date="2023-11" db="EMBL/GenBank/DDBJ databases">
        <title>Dfirmibasis_genome.</title>
        <authorList>
            <person name="Edelbroek B."/>
            <person name="Kjellin J."/>
            <person name="Jerlstrom-Hultqvist J."/>
            <person name="Soderbom F."/>
        </authorList>
    </citation>
    <scope>NUCLEOTIDE SEQUENCE [LARGE SCALE GENOMIC DNA]</scope>
    <source>
        <strain evidence="1 2">TNS-C-14</strain>
    </source>
</reference>
<sequence length="136" mass="15878">MEPQESVFIRVNGEILESLINRTSQNKVSKGMILAKFLEIDQEKGIAIIQSTDEKQLKFSISKDKFSIDKNNYYQICFTFEYTTTIGVQGVVLSLFDFGPVDSFDTYSYSLTYFNYWNIIKERYPQLKTESDQMDQ</sequence>
<keyword evidence="2" id="KW-1185">Reference proteome</keyword>
<protein>
    <submittedName>
        <fullName evidence="1">Uncharacterized protein</fullName>
    </submittedName>
</protein>
<evidence type="ECO:0000313" key="1">
    <source>
        <dbReference type="EMBL" id="KAK5581205.1"/>
    </source>
</evidence>
<evidence type="ECO:0000313" key="2">
    <source>
        <dbReference type="Proteomes" id="UP001344447"/>
    </source>
</evidence>
<dbReference type="EMBL" id="JAVFKY010000002">
    <property type="protein sequence ID" value="KAK5581205.1"/>
    <property type="molecule type" value="Genomic_DNA"/>
</dbReference>
<comment type="caution">
    <text evidence="1">The sequence shown here is derived from an EMBL/GenBank/DDBJ whole genome shotgun (WGS) entry which is preliminary data.</text>
</comment>
<dbReference type="AlphaFoldDB" id="A0AAN7U816"/>